<accession>A0AAV0W6K9</accession>
<sequence length="139" mass="14927">MVTIAITMYNYYSREFSPRESRGHWCGGKTAEKKNRDSSATSFSVAVNKWRADGRAGDGGDGDDDGGGDGATTWFGHRGRPAAVTRCRMVPRPGRRTGSNARTVRRRLATGAVCVRAAKRPPAVCGHGAPVCVLLLLFS</sequence>
<dbReference type="Proteomes" id="UP001160148">
    <property type="component" value="Unassembled WGS sequence"/>
</dbReference>
<comment type="caution">
    <text evidence="2">The sequence shown here is derived from an EMBL/GenBank/DDBJ whole genome shotgun (WGS) entry which is preliminary data.</text>
</comment>
<evidence type="ECO:0000256" key="1">
    <source>
        <dbReference type="SAM" id="MobiDB-lite"/>
    </source>
</evidence>
<reference evidence="2 3" key="1">
    <citation type="submission" date="2023-01" db="EMBL/GenBank/DDBJ databases">
        <authorList>
            <person name="Whitehead M."/>
        </authorList>
    </citation>
    <scope>NUCLEOTIDE SEQUENCE [LARGE SCALE GENOMIC DNA]</scope>
</reference>
<proteinExistence type="predicted"/>
<evidence type="ECO:0000313" key="3">
    <source>
        <dbReference type="Proteomes" id="UP001160148"/>
    </source>
</evidence>
<feature type="region of interest" description="Disordered" evidence="1">
    <location>
        <begin position="21"/>
        <end position="77"/>
    </location>
</feature>
<dbReference type="AlphaFoldDB" id="A0AAV0W6K9"/>
<protein>
    <submittedName>
        <fullName evidence="2">Uncharacterized protein</fullName>
    </submittedName>
</protein>
<name>A0AAV0W6K9_9HEMI</name>
<organism evidence="2 3">
    <name type="scientific">Macrosiphum euphorbiae</name>
    <name type="common">potato aphid</name>
    <dbReference type="NCBI Taxonomy" id="13131"/>
    <lineage>
        <taxon>Eukaryota</taxon>
        <taxon>Metazoa</taxon>
        <taxon>Ecdysozoa</taxon>
        <taxon>Arthropoda</taxon>
        <taxon>Hexapoda</taxon>
        <taxon>Insecta</taxon>
        <taxon>Pterygota</taxon>
        <taxon>Neoptera</taxon>
        <taxon>Paraneoptera</taxon>
        <taxon>Hemiptera</taxon>
        <taxon>Sternorrhyncha</taxon>
        <taxon>Aphidomorpha</taxon>
        <taxon>Aphidoidea</taxon>
        <taxon>Aphididae</taxon>
        <taxon>Macrosiphini</taxon>
        <taxon>Macrosiphum</taxon>
    </lineage>
</organism>
<evidence type="ECO:0000313" key="2">
    <source>
        <dbReference type="EMBL" id="CAI6351392.1"/>
    </source>
</evidence>
<dbReference type="EMBL" id="CARXXK010000001">
    <property type="protein sequence ID" value="CAI6351392.1"/>
    <property type="molecule type" value="Genomic_DNA"/>
</dbReference>
<gene>
    <name evidence="2" type="ORF">MEUPH1_LOCUS7743</name>
</gene>
<keyword evidence="3" id="KW-1185">Reference proteome</keyword>